<dbReference type="InterPro" id="IPR017938">
    <property type="entry name" value="Riboflavin_synthase-like_b-brl"/>
</dbReference>
<protein>
    <recommendedName>
        <fullName evidence="5">Oxidoreductase</fullName>
    </recommendedName>
</protein>
<comment type="caution">
    <text evidence="3">The sequence shown here is derived from an EMBL/GenBank/DDBJ whole genome shotgun (WGS) entry which is preliminary data.</text>
</comment>
<dbReference type="GO" id="GO:0016491">
    <property type="term" value="F:oxidoreductase activity"/>
    <property type="evidence" value="ECO:0007669"/>
    <property type="project" value="InterPro"/>
</dbReference>
<sequence>MTALEVSTEHTPLQARRVSFDWAQTPLHWVPNDPFSTHMINVLHLLLPAGERWFVDVYKQALPLVRDPRLREDMIGFIGQEAVHSQAHSTVLDHMIAQGLNPSPYTDQMDWFFEHLLGDHTAPPAATAWWLKERVALIAAIEHFTAVLGKWVLEARGFERYGADPVMVDLLRWHGAEEVEHRSVAFDVFQHVDGRYGRRMRAMTTVFPTMFWLWVRGVKFFIANDPELTPAQRKALEPKVKDWVRAAKAELVPSPKEIFTAVPRFMRKRYHPTQEGSTARALAYLAGSPAARAAAEEAEAATRPLQLVVSERREPAEGVAELVLSSASGAPLPEWEPGAHLDLLLPSGLVRQYSLCGDPADRRSYRIGVRLTEETRGGSKEVHETLTSGASVEAHRPRNRFPLAPGKGPRLFVAGGIGITPILAMVRESAARGSDWQLLYVGRSRSSMPFLDEISALADAESRVTVVETDVEGLPDLSVALETAPHGAIVHVCGPEPLMEAVVDTLAELRPGVEARLERFHPAEGSAHGDTVEVELRRSGARLTVPADRSVLSAVREQLPNLAYSCEQGFCGTCKVRVLGGTPEHRDALLTVEERADSILICVSRSQDGKLVLDL</sequence>
<dbReference type="InterPro" id="IPR039261">
    <property type="entry name" value="FNR_nucleotide-bd"/>
</dbReference>
<dbReference type="AlphaFoldDB" id="A0A2X0INN7"/>
<gene>
    <name evidence="3" type="ORF">DN069_13265</name>
</gene>
<evidence type="ECO:0000313" key="3">
    <source>
        <dbReference type="EMBL" id="RAG85143.1"/>
    </source>
</evidence>
<accession>A0A2X0INN7</accession>
<dbReference type="PANTHER" id="PTHR39456">
    <property type="entry name" value="METAL-DEPENDENT HYDROLASE"/>
    <property type="match status" value="1"/>
</dbReference>
<evidence type="ECO:0000313" key="4">
    <source>
        <dbReference type="Proteomes" id="UP000248889"/>
    </source>
</evidence>
<dbReference type="InterPro" id="IPR036010">
    <property type="entry name" value="2Fe-2S_ferredoxin-like_sf"/>
</dbReference>
<keyword evidence="4" id="KW-1185">Reference proteome</keyword>
<dbReference type="Pfam" id="PF00111">
    <property type="entry name" value="Fer2"/>
    <property type="match status" value="1"/>
</dbReference>
<dbReference type="Gene3D" id="2.40.30.10">
    <property type="entry name" value="Translation factors"/>
    <property type="match status" value="1"/>
</dbReference>
<dbReference type="GO" id="GO:0051537">
    <property type="term" value="F:2 iron, 2 sulfur cluster binding"/>
    <property type="evidence" value="ECO:0007669"/>
    <property type="project" value="InterPro"/>
</dbReference>
<proteinExistence type="predicted"/>
<feature type="domain" description="2Fe-2S ferredoxin-type" evidence="1">
    <location>
        <begin position="530"/>
        <end position="615"/>
    </location>
</feature>
<dbReference type="PANTHER" id="PTHR39456:SF1">
    <property type="entry name" value="METAL-DEPENDENT HYDROLASE"/>
    <property type="match status" value="1"/>
</dbReference>
<evidence type="ECO:0000259" key="2">
    <source>
        <dbReference type="PROSITE" id="PS51384"/>
    </source>
</evidence>
<dbReference type="PROSITE" id="PS51384">
    <property type="entry name" value="FAD_FR"/>
    <property type="match status" value="1"/>
</dbReference>
<dbReference type="Gene3D" id="3.40.50.80">
    <property type="entry name" value="Nucleotide-binding domain of ferredoxin-NADP reductase (FNR) module"/>
    <property type="match status" value="1"/>
</dbReference>
<dbReference type="InterPro" id="IPR016516">
    <property type="entry name" value="UCP07580"/>
</dbReference>
<dbReference type="Pfam" id="PF10118">
    <property type="entry name" value="Metal_hydrol"/>
    <property type="match status" value="1"/>
</dbReference>
<dbReference type="CDD" id="cd00207">
    <property type="entry name" value="fer2"/>
    <property type="match status" value="1"/>
</dbReference>
<feature type="domain" description="FAD-binding FR-type" evidence="2">
    <location>
        <begin position="302"/>
        <end position="404"/>
    </location>
</feature>
<name>A0A2X0INN7_9ACTN</name>
<dbReference type="PRINTS" id="PR00409">
    <property type="entry name" value="PHDIOXRDTASE"/>
</dbReference>
<dbReference type="PROSITE" id="PS00197">
    <property type="entry name" value="2FE2S_FER_1"/>
    <property type="match status" value="1"/>
</dbReference>
<evidence type="ECO:0000259" key="1">
    <source>
        <dbReference type="PROSITE" id="PS51085"/>
    </source>
</evidence>
<dbReference type="EMBL" id="QKYN01000050">
    <property type="protein sequence ID" value="RAG85143.1"/>
    <property type="molecule type" value="Genomic_DNA"/>
</dbReference>
<dbReference type="SUPFAM" id="SSF63380">
    <property type="entry name" value="Riboflavin synthase domain-like"/>
    <property type="match status" value="1"/>
</dbReference>
<dbReference type="CDD" id="cd06185">
    <property type="entry name" value="PDR_like"/>
    <property type="match status" value="1"/>
</dbReference>
<dbReference type="SUPFAM" id="SSF54292">
    <property type="entry name" value="2Fe-2S ferredoxin-like"/>
    <property type="match status" value="1"/>
</dbReference>
<reference evidence="3 4" key="1">
    <citation type="submission" date="2018-06" db="EMBL/GenBank/DDBJ databases">
        <title>Streptacidiphilus pinicola sp. nov., isolated from pine grove soil.</title>
        <authorList>
            <person name="Roh S.G."/>
            <person name="Park S."/>
            <person name="Kim M.-K."/>
            <person name="Yun B.-R."/>
            <person name="Park J."/>
            <person name="Kim M.J."/>
            <person name="Kim Y.S."/>
            <person name="Kim S.B."/>
        </authorList>
    </citation>
    <scope>NUCLEOTIDE SEQUENCE [LARGE SCALE GENOMIC DNA]</scope>
    <source>
        <strain evidence="3 4">MMS16-CNU450</strain>
    </source>
</reference>
<dbReference type="Proteomes" id="UP000248889">
    <property type="component" value="Unassembled WGS sequence"/>
</dbReference>
<dbReference type="InterPro" id="IPR006058">
    <property type="entry name" value="2Fe2S_fd_BS"/>
</dbReference>
<dbReference type="InterPro" id="IPR017927">
    <property type="entry name" value="FAD-bd_FR_type"/>
</dbReference>
<dbReference type="InterPro" id="IPR001433">
    <property type="entry name" value="OxRdtase_FAD/NAD-bd"/>
</dbReference>
<dbReference type="InterPro" id="IPR012675">
    <property type="entry name" value="Beta-grasp_dom_sf"/>
</dbReference>
<dbReference type="OrthoDB" id="4760165at2"/>
<dbReference type="Gene3D" id="3.10.20.30">
    <property type="match status" value="1"/>
</dbReference>
<dbReference type="SUPFAM" id="SSF52343">
    <property type="entry name" value="Ferredoxin reductase-like, C-terminal NADP-linked domain"/>
    <property type="match status" value="1"/>
</dbReference>
<dbReference type="PROSITE" id="PS51085">
    <property type="entry name" value="2FE2S_FER_2"/>
    <property type="match status" value="1"/>
</dbReference>
<evidence type="ECO:0008006" key="5">
    <source>
        <dbReference type="Google" id="ProtNLM"/>
    </source>
</evidence>
<dbReference type="InterPro" id="IPR001041">
    <property type="entry name" value="2Fe-2S_ferredoxin-type"/>
</dbReference>
<organism evidence="3 4">
    <name type="scientific">Streptacidiphilus pinicola</name>
    <dbReference type="NCBI Taxonomy" id="2219663"/>
    <lineage>
        <taxon>Bacteria</taxon>
        <taxon>Bacillati</taxon>
        <taxon>Actinomycetota</taxon>
        <taxon>Actinomycetes</taxon>
        <taxon>Kitasatosporales</taxon>
        <taxon>Streptomycetaceae</taxon>
        <taxon>Streptacidiphilus</taxon>
    </lineage>
</organism>
<dbReference type="Pfam" id="PF00175">
    <property type="entry name" value="NAD_binding_1"/>
    <property type="match status" value="1"/>
</dbReference>